<dbReference type="EMBL" id="MK408758">
    <property type="protein sequence ID" value="QAU04861.1"/>
    <property type="molecule type" value="Genomic_DNA"/>
</dbReference>
<protein>
    <recommendedName>
        <fullName evidence="4">Neck protein</fullName>
    </recommendedName>
</protein>
<evidence type="ECO:0000313" key="3">
    <source>
        <dbReference type="Proteomes" id="UP000290538"/>
    </source>
</evidence>
<organism evidence="2 3">
    <name type="scientific">Campylobacter phage CP20</name>
    <dbReference type="NCBI Taxonomy" id="2506428"/>
    <lineage>
        <taxon>Viruses</taxon>
        <taxon>Duplodnaviria</taxon>
        <taxon>Heunggongvirae</taxon>
        <taxon>Uroviricota</taxon>
        <taxon>Caudoviricetes</taxon>
        <taxon>Connertonviridae</taxon>
        <taxon>Firehammervirus</taxon>
        <taxon>Firehammervirus CPt10</taxon>
    </lineage>
</organism>
<dbReference type="Proteomes" id="UP000290538">
    <property type="component" value="Segment"/>
</dbReference>
<reference evidence="2 3" key="1">
    <citation type="submission" date="2019-01" db="EMBL/GenBank/DDBJ databases">
        <title>Complete genome sequence of Campylobacter bacteriophage CP20.</title>
        <authorList>
            <person name="Connerton I.F."/>
        </authorList>
    </citation>
    <scope>NUCLEOTIDE SEQUENCE [LARGE SCALE GENOMIC DNA]</scope>
</reference>
<feature type="coiled-coil region" evidence="1">
    <location>
        <begin position="201"/>
        <end position="228"/>
    </location>
</feature>
<sequence length="235" mass="26861">MKRILTLSDLRQYIKEELGYPQLQVELTDNQLDHCIEKTVQMFCNVAYDGELTRYIKFECQGQGNYFVDPEVEEILQICQSGIFVGSDLNGLIDQNLSNYILSTSGVALSYLVTLSSTRSLVDKYFGQRVNFEFNSHKGLLSIYQNYHGPLLIEAKCKYIPDEHDKIYDQEWVKAMSVAQARLMQSVVLGKYSAPLINGSQVNYSDIRQLAQDEIQRLNEELSNKFTEPAVFIVG</sequence>
<name>A0A410T7K4_9CAUD</name>
<accession>A0A410T7K4</accession>
<proteinExistence type="predicted"/>
<evidence type="ECO:0000313" key="2">
    <source>
        <dbReference type="EMBL" id="QAU04861.1"/>
    </source>
</evidence>
<evidence type="ECO:0000256" key="1">
    <source>
        <dbReference type="SAM" id="Coils"/>
    </source>
</evidence>
<keyword evidence="1" id="KW-0175">Coiled coil</keyword>
<evidence type="ECO:0008006" key="4">
    <source>
        <dbReference type="Google" id="ProtNLM"/>
    </source>
</evidence>